<protein>
    <submittedName>
        <fullName evidence="2">Uncharacterized protein</fullName>
    </submittedName>
</protein>
<dbReference type="Proteomes" id="UP000269721">
    <property type="component" value="Unassembled WGS sequence"/>
</dbReference>
<proteinExistence type="predicted"/>
<feature type="compositionally biased region" description="Low complexity" evidence="1">
    <location>
        <begin position="66"/>
        <end position="80"/>
    </location>
</feature>
<gene>
    <name evidence="2" type="ORF">BDK51DRAFT_29210</name>
</gene>
<accession>A0A4P9W8U6</accession>
<reference evidence="3" key="1">
    <citation type="journal article" date="2018" name="Nat. Microbiol.">
        <title>Leveraging single-cell genomics to expand the fungal tree of life.</title>
        <authorList>
            <person name="Ahrendt S.R."/>
            <person name="Quandt C.A."/>
            <person name="Ciobanu D."/>
            <person name="Clum A."/>
            <person name="Salamov A."/>
            <person name="Andreopoulos B."/>
            <person name="Cheng J.F."/>
            <person name="Woyke T."/>
            <person name="Pelin A."/>
            <person name="Henrissat B."/>
            <person name="Reynolds N.K."/>
            <person name="Benny G.L."/>
            <person name="Smith M.E."/>
            <person name="James T.Y."/>
            <person name="Grigoriev I.V."/>
        </authorList>
    </citation>
    <scope>NUCLEOTIDE SEQUENCE [LARGE SCALE GENOMIC DNA]</scope>
</reference>
<evidence type="ECO:0000313" key="3">
    <source>
        <dbReference type="Proteomes" id="UP000269721"/>
    </source>
</evidence>
<dbReference type="AlphaFoldDB" id="A0A4P9W8U6"/>
<dbReference type="EMBL" id="KZ997085">
    <property type="protein sequence ID" value="RKO87893.1"/>
    <property type="molecule type" value="Genomic_DNA"/>
</dbReference>
<name>A0A4P9W8U6_9FUNG</name>
<keyword evidence="3" id="KW-1185">Reference proteome</keyword>
<organism evidence="2 3">
    <name type="scientific">Blyttiomyces helicus</name>
    <dbReference type="NCBI Taxonomy" id="388810"/>
    <lineage>
        <taxon>Eukaryota</taxon>
        <taxon>Fungi</taxon>
        <taxon>Fungi incertae sedis</taxon>
        <taxon>Chytridiomycota</taxon>
        <taxon>Chytridiomycota incertae sedis</taxon>
        <taxon>Chytridiomycetes</taxon>
        <taxon>Chytridiomycetes incertae sedis</taxon>
        <taxon>Blyttiomyces</taxon>
    </lineage>
</organism>
<evidence type="ECO:0000313" key="2">
    <source>
        <dbReference type="EMBL" id="RKO87893.1"/>
    </source>
</evidence>
<feature type="region of interest" description="Disordered" evidence="1">
    <location>
        <begin position="47"/>
        <end position="81"/>
    </location>
</feature>
<evidence type="ECO:0000256" key="1">
    <source>
        <dbReference type="SAM" id="MobiDB-lite"/>
    </source>
</evidence>
<sequence>MAGVTAVFGVSVAPPSVKTTALSVAATIVSHKTTVPSPTHVAAKTTIQAPAAVPTRTTPPAPAPVPAQTTAPPAAPLAAPSSSLASGVFDPTVNGNCRSGRYNFNETRLLRVPGQDEPPLTVDPYAYDFALLVGTNTSFAVRYGSEMFGYQEQEEAYGWKKNM</sequence>